<evidence type="ECO:0000256" key="5">
    <source>
        <dbReference type="ARBA" id="ARBA00023125"/>
    </source>
</evidence>
<dbReference type="NCBIfam" id="NF040570">
    <property type="entry name" value="guided_TnpB"/>
    <property type="match status" value="1"/>
</dbReference>
<dbReference type="GO" id="GO:0006310">
    <property type="term" value="P:DNA recombination"/>
    <property type="evidence" value="ECO:0007669"/>
    <property type="project" value="UniProtKB-KW"/>
</dbReference>
<feature type="domain" description="Cas12f1-like TNB" evidence="8">
    <location>
        <begin position="300"/>
        <end position="378"/>
    </location>
</feature>
<evidence type="ECO:0000259" key="8">
    <source>
        <dbReference type="Pfam" id="PF07282"/>
    </source>
</evidence>
<accession>A0A7X2SRE7</accession>
<evidence type="ECO:0000259" key="9">
    <source>
        <dbReference type="Pfam" id="PF12323"/>
    </source>
</evidence>
<dbReference type="Pfam" id="PF01385">
    <property type="entry name" value="OrfB_IS605"/>
    <property type="match status" value="1"/>
</dbReference>
<keyword evidence="6" id="KW-0233">DNA recombination</keyword>
<feature type="domain" description="Transposase putative helix-turn-helix" evidence="9">
    <location>
        <begin position="1"/>
        <end position="42"/>
    </location>
</feature>
<evidence type="ECO:0000256" key="4">
    <source>
        <dbReference type="ARBA" id="ARBA00022833"/>
    </source>
</evidence>
<reference evidence="10 11" key="1">
    <citation type="submission" date="2019-11" db="EMBL/GenBank/DDBJ databases">
        <title>Draft Genome Sequence of Plant Growth-Promoting Rhizosphere-Associated Bacteria.</title>
        <authorList>
            <person name="Vasilyev I.Y."/>
            <person name="Radchenko V."/>
            <person name="Ilnitskaya E.V."/>
        </authorList>
    </citation>
    <scope>NUCLEOTIDE SEQUENCE [LARGE SCALE GENOMIC DNA]</scope>
    <source>
        <strain evidence="10 11">VRA_01-1sq_f</strain>
    </source>
</reference>
<dbReference type="Pfam" id="PF07282">
    <property type="entry name" value="Cas12f1-like_TNB"/>
    <property type="match status" value="1"/>
</dbReference>
<protein>
    <submittedName>
        <fullName evidence="10">Transposase</fullName>
    </submittedName>
</protein>
<dbReference type="InterPro" id="IPR010095">
    <property type="entry name" value="Cas12f1-like_TNB"/>
</dbReference>
<dbReference type="Proteomes" id="UP000467635">
    <property type="component" value="Unassembled WGS sequence"/>
</dbReference>
<sequence>MIRVQKVRLYPNQTMKKVIDDLCDYRRYCWNRGLALWNDMYDSSLVLDDKKLKPSKRKVRDELVANKEDWQYQLSARCLQLAISDLGKAWSNFFNKAMPDWGKPKFKSKKASRQGFKTDRAKIINGKLRLDKPRGKTWYDIKFKGAKSLAGDLKVVSVYRENGKYWASLPFEVEIAKKNKTSNKTAVDINVGHFNYTEGKVNTLPNHLKKLYKRIKYYQRQLARKRIVNGRKATQSHNYVKTRAKLQRDYRKVANIQHDIIHKFTTKLVSDYDKIAIEDLDVKKMQMTHVASKGLQRSLFGYFRQVLTYKAEWYSRYLKLADKYYPSTQRCSNCDHIKTGEDKIGLDGNQKYKTKHNEYICYVCGFKMDRDENAVKNLLALLD</sequence>
<dbReference type="GO" id="GO:0046872">
    <property type="term" value="F:metal ion binding"/>
    <property type="evidence" value="ECO:0007669"/>
    <property type="project" value="UniProtKB-KW"/>
</dbReference>
<keyword evidence="3" id="KW-0479">Metal-binding</keyword>
<dbReference type="InterPro" id="IPR001959">
    <property type="entry name" value="Transposase"/>
</dbReference>
<evidence type="ECO:0000313" key="11">
    <source>
        <dbReference type="Proteomes" id="UP000467635"/>
    </source>
</evidence>
<gene>
    <name evidence="10" type="ORF">GKC33_02115</name>
</gene>
<proteinExistence type="inferred from homology"/>
<evidence type="ECO:0000256" key="1">
    <source>
        <dbReference type="ARBA" id="ARBA00008761"/>
    </source>
</evidence>
<dbReference type="Pfam" id="PF12323">
    <property type="entry name" value="HTH_OrfB_IS605"/>
    <property type="match status" value="1"/>
</dbReference>
<dbReference type="EMBL" id="WKKX01000044">
    <property type="protein sequence ID" value="MSE07555.1"/>
    <property type="molecule type" value="Genomic_DNA"/>
</dbReference>
<comment type="caution">
    <text evidence="10">The sequence shown here is derived from an EMBL/GenBank/DDBJ whole genome shotgun (WGS) entry which is preliminary data.</text>
</comment>
<evidence type="ECO:0000256" key="6">
    <source>
        <dbReference type="ARBA" id="ARBA00023172"/>
    </source>
</evidence>
<evidence type="ECO:0000256" key="2">
    <source>
        <dbReference type="ARBA" id="ARBA00022578"/>
    </source>
</evidence>
<evidence type="ECO:0000259" key="7">
    <source>
        <dbReference type="Pfam" id="PF01385"/>
    </source>
</evidence>
<evidence type="ECO:0000313" key="10">
    <source>
        <dbReference type="EMBL" id="MSE07555.1"/>
    </source>
</evidence>
<keyword evidence="5" id="KW-0238">DNA-binding</keyword>
<dbReference type="GO" id="GO:0032196">
    <property type="term" value="P:transposition"/>
    <property type="evidence" value="ECO:0007669"/>
    <property type="project" value="UniProtKB-KW"/>
</dbReference>
<keyword evidence="4" id="KW-0862">Zinc</keyword>
<dbReference type="InterPro" id="IPR021027">
    <property type="entry name" value="Transposase_put_HTH"/>
</dbReference>
<evidence type="ECO:0000256" key="3">
    <source>
        <dbReference type="ARBA" id="ARBA00022723"/>
    </source>
</evidence>
<keyword evidence="2" id="KW-0815">Transposition</keyword>
<dbReference type="GO" id="GO:0003677">
    <property type="term" value="F:DNA binding"/>
    <property type="evidence" value="ECO:0007669"/>
    <property type="project" value="UniProtKB-KW"/>
</dbReference>
<name>A0A7X2SRE7_9LACO</name>
<dbReference type="AlphaFoldDB" id="A0A7X2SRE7"/>
<comment type="similarity">
    <text evidence="1">In the C-terminal section; belongs to the transposase 35 family.</text>
</comment>
<organism evidence="10 11">
    <name type="scientific">Ligilactobacillus salivarius</name>
    <dbReference type="NCBI Taxonomy" id="1624"/>
    <lineage>
        <taxon>Bacteria</taxon>
        <taxon>Bacillati</taxon>
        <taxon>Bacillota</taxon>
        <taxon>Bacilli</taxon>
        <taxon>Lactobacillales</taxon>
        <taxon>Lactobacillaceae</taxon>
        <taxon>Ligilactobacillus</taxon>
    </lineage>
</organism>
<feature type="domain" description="Probable transposase IS891/IS1136/IS1341" evidence="7">
    <location>
        <begin position="169"/>
        <end position="286"/>
    </location>
</feature>